<evidence type="ECO:0000313" key="3">
    <source>
        <dbReference type="Proteomes" id="UP000472261"/>
    </source>
</evidence>
<reference evidence="2" key="1">
    <citation type="submission" date="2025-08" db="UniProtKB">
        <authorList>
            <consortium name="Ensembl"/>
        </authorList>
    </citation>
    <scope>IDENTIFICATION</scope>
</reference>
<feature type="region of interest" description="Disordered" evidence="1">
    <location>
        <begin position="13"/>
        <end position="34"/>
    </location>
</feature>
<name>A0A669Q0T1_PHACC</name>
<protein>
    <submittedName>
        <fullName evidence="2">Uncharacterized protein</fullName>
    </submittedName>
</protein>
<keyword evidence="3" id="KW-1185">Reference proteome</keyword>
<sequence>MSVCNFHRLKVKLKRKNKKQSGKQKSPNKAMPATHKFQHVPVKHIVIGEALSVRVVRFVIKTKRTAEVQVCGKFSCNKRKPVFLFQLHIFLWFRIIKKNKTQNLPNIRMLK</sequence>
<accession>A0A669Q0T1</accession>
<organism evidence="2 3">
    <name type="scientific">Phasianus colchicus</name>
    <name type="common">Common pheasant</name>
    <dbReference type="NCBI Taxonomy" id="9054"/>
    <lineage>
        <taxon>Eukaryota</taxon>
        <taxon>Metazoa</taxon>
        <taxon>Chordata</taxon>
        <taxon>Craniata</taxon>
        <taxon>Vertebrata</taxon>
        <taxon>Euteleostomi</taxon>
        <taxon>Archelosauria</taxon>
        <taxon>Archosauria</taxon>
        <taxon>Dinosauria</taxon>
        <taxon>Saurischia</taxon>
        <taxon>Theropoda</taxon>
        <taxon>Coelurosauria</taxon>
        <taxon>Aves</taxon>
        <taxon>Neognathae</taxon>
        <taxon>Galloanserae</taxon>
        <taxon>Galliformes</taxon>
        <taxon>Phasianidae</taxon>
        <taxon>Phasianinae</taxon>
        <taxon>Phasianus</taxon>
    </lineage>
</organism>
<evidence type="ECO:0000313" key="2">
    <source>
        <dbReference type="Ensembl" id="ENSPCLP00000011993.1"/>
    </source>
</evidence>
<dbReference type="Proteomes" id="UP000472261">
    <property type="component" value="Unplaced"/>
</dbReference>
<evidence type="ECO:0000256" key="1">
    <source>
        <dbReference type="SAM" id="MobiDB-lite"/>
    </source>
</evidence>
<reference evidence="2" key="2">
    <citation type="submission" date="2025-09" db="UniProtKB">
        <authorList>
            <consortium name="Ensembl"/>
        </authorList>
    </citation>
    <scope>IDENTIFICATION</scope>
</reference>
<dbReference type="Ensembl" id="ENSPCLT00000016009.1">
    <property type="protein sequence ID" value="ENSPCLP00000011993.1"/>
    <property type="gene ID" value="ENSPCLG00000009864.1"/>
</dbReference>
<proteinExistence type="predicted"/>
<feature type="compositionally biased region" description="Basic residues" evidence="1">
    <location>
        <begin position="13"/>
        <end position="22"/>
    </location>
</feature>
<dbReference type="AlphaFoldDB" id="A0A669Q0T1"/>